<dbReference type="OrthoDB" id="9809915at2"/>
<sequence>MYPYMTLEDGTEVTHSQILHEDGLDKVLVHFERPNEHGFDSARCELPSYTWTAWEGAFSDAEVERFEEFLRDNAHLLYRYASNGGLKVA</sequence>
<dbReference type="EMBL" id="NFIE01000006">
    <property type="protein sequence ID" value="OUN89049.1"/>
    <property type="molecule type" value="Genomic_DNA"/>
</dbReference>
<protein>
    <submittedName>
        <fullName evidence="1">Uncharacterized protein</fullName>
    </submittedName>
</protein>
<name>A0A1Y3Y0Z2_9ACTN</name>
<accession>A0A1Y3Y0Z2</accession>
<proteinExistence type="predicted"/>
<evidence type="ECO:0000313" key="2">
    <source>
        <dbReference type="Proteomes" id="UP000195781"/>
    </source>
</evidence>
<keyword evidence="2" id="KW-1185">Reference proteome</keyword>
<dbReference type="Proteomes" id="UP000195781">
    <property type="component" value="Unassembled WGS sequence"/>
</dbReference>
<reference evidence="2" key="1">
    <citation type="submission" date="2017-04" db="EMBL/GenBank/DDBJ databases">
        <title>Function of individual gut microbiota members based on whole genome sequencing of pure cultures obtained from chicken caecum.</title>
        <authorList>
            <person name="Medvecky M."/>
            <person name="Cejkova D."/>
            <person name="Polansky O."/>
            <person name="Karasova D."/>
            <person name="Kubasova T."/>
            <person name="Cizek A."/>
            <person name="Rychlik I."/>
        </authorList>
    </citation>
    <scope>NUCLEOTIDE SEQUENCE [LARGE SCALE GENOMIC DNA]</scope>
    <source>
        <strain evidence="2">An5</strain>
    </source>
</reference>
<organism evidence="1 2">
    <name type="scientific">[Collinsella] massiliensis</name>
    <dbReference type="NCBI Taxonomy" id="1232426"/>
    <lineage>
        <taxon>Bacteria</taxon>
        <taxon>Bacillati</taxon>
        <taxon>Actinomycetota</taxon>
        <taxon>Coriobacteriia</taxon>
        <taxon>Coriobacteriales</taxon>
        <taxon>Coriobacteriaceae</taxon>
        <taxon>Enorma</taxon>
    </lineage>
</organism>
<dbReference type="AlphaFoldDB" id="A0A1Y3Y0Z2"/>
<evidence type="ECO:0000313" key="1">
    <source>
        <dbReference type="EMBL" id="OUN89049.1"/>
    </source>
</evidence>
<comment type="caution">
    <text evidence="1">The sequence shown here is derived from an EMBL/GenBank/DDBJ whole genome shotgun (WGS) entry which is preliminary data.</text>
</comment>
<gene>
    <name evidence="1" type="ORF">B5G02_03485</name>
</gene>
<dbReference type="RefSeq" id="WP_094335210.1">
    <property type="nucleotide sequence ID" value="NZ_NFIE01000006.1"/>
</dbReference>